<dbReference type="EMBL" id="KE344001">
    <property type="protein sequence ID" value="EXB50469.1"/>
    <property type="molecule type" value="Genomic_DNA"/>
</dbReference>
<feature type="region of interest" description="Disordered" evidence="1">
    <location>
        <begin position="1"/>
        <end position="31"/>
    </location>
</feature>
<gene>
    <name evidence="2" type="ORF">L484_003298</name>
</gene>
<feature type="region of interest" description="Disordered" evidence="1">
    <location>
        <begin position="52"/>
        <end position="85"/>
    </location>
</feature>
<feature type="compositionally biased region" description="Basic residues" evidence="1">
    <location>
        <begin position="1"/>
        <end position="18"/>
    </location>
</feature>
<name>W9R0K6_9ROSA</name>
<protein>
    <submittedName>
        <fullName evidence="2">Uncharacterized protein</fullName>
    </submittedName>
</protein>
<accession>W9R0K6</accession>
<evidence type="ECO:0000256" key="1">
    <source>
        <dbReference type="SAM" id="MobiDB-lite"/>
    </source>
</evidence>
<evidence type="ECO:0000313" key="3">
    <source>
        <dbReference type="Proteomes" id="UP000030645"/>
    </source>
</evidence>
<sequence length="106" mass="12095">MLKPNYRRQPGRPKKMRKLEHDELIPPNSTNMRRFYVNSRLSECGKRDIILEHNKRQRRAQDASSQPTGGASRVGDESNELGQGASMQAANELLLILEEHLGLEEV</sequence>
<evidence type="ECO:0000313" key="2">
    <source>
        <dbReference type="EMBL" id="EXB50469.1"/>
    </source>
</evidence>
<organism evidence="2 3">
    <name type="scientific">Morus notabilis</name>
    <dbReference type="NCBI Taxonomy" id="981085"/>
    <lineage>
        <taxon>Eukaryota</taxon>
        <taxon>Viridiplantae</taxon>
        <taxon>Streptophyta</taxon>
        <taxon>Embryophyta</taxon>
        <taxon>Tracheophyta</taxon>
        <taxon>Spermatophyta</taxon>
        <taxon>Magnoliopsida</taxon>
        <taxon>eudicotyledons</taxon>
        <taxon>Gunneridae</taxon>
        <taxon>Pentapetalae</taxon>
        <taxon>rosids</taxon>
        <taxon>fabids</taxon>
        <taxon>Rosales</taxon>
        <taxon>Moraceae</taxon>
        <taxon>Moreae</taxon>
        <taxon>Morus</taxon>
    </lineage>
</organism>
<keyword evidence="3" id="KW-1185">Reference proteome</keyword>
<dbReference type="AlphaFoldDB" id="W9R0K6"/>
<proteinExistence type="predicted"/>
<dbReference type="Proteomes" id="UP000030645">
    <property type="component" value="Unassembled WGS sequence"/>
</dbReference>
<reference evidence="3" key="1">
    <citation type="submission" date="2013-01" db="EMBL/GenBank/DDBJ databases">
        <title>Draft Genome Sequence of a Mulberry Tree, Morus notabilis C.K. Schneid.</title>
        <authorList>
            <person name="He N."/>
            <person name="Zhao S."/>
        </authorList>
    </citation>
    <scope>NUCLEOTIDE SEQUENCE</scope>
</reference>